<evidence type="ECO:0000256" key="3">
    <source>
        <dbReference type="ARBA" id="ARBA00023027"/>
    </source>
</evidence>
<dbReference type="SUPFAM" id="SSF48179">
    <property type="entry name" value="6-phosphogluconate dehydrogenase C-terminal domain-like"/>
    <property type="match status" value="1"/>
</dbReference>
<dbReference type="Gene3D" id="1.10.1040.10">
    <property type="entry name" value="N-(1-d-carboxylethyl)-l-norvaline Dehydrogenase, domain 2"/>
    <property type="match status" value="1"/>
</dbReference>
<evidence type="ECO:0000256" key="4">
    <source>
        <dbReference type="PIRSR" id="PIRSR000103-1"/>
    </source>
</evidence>
<dbReference type="EMBL" id="AGWL01000006">
    <property type="protein sequence ID" value="EKU95039.1"/>
    <property type="molecule type" value="Genomic_DNA"/>
</dbReference>
<keyword evidence="8" id="KW-1185">Reference proteome</keyword>
<proteinExistence type="inferred from homology"/>
<evidence type="ECO:0000256" key="1">
    <source>
        <dbReference type="ARBA" id="ARBA00009080"/>
    </source>
</evidence>
<gene>
    <name evidence="7" type="ORF">HMPREF9233_01177</name>
</gene>
<organism evidence="7 8">
    <name type="scientific">Actinobaculum massiliense ACS-171-V-Col2</name>
    <dbReference type="NCBI Taxonomy" id="883066"/>
    <lineage>
        <taxon>Bacteria</taxon>
        <taxon>Bacillati</taxon>
        <taxon>Actinomycetota</taxon>
        <taxon>Actinomycetes</taxon>
        <taxon>Actinomycetales</taxon>
        <taxon>Actinomycetaceae</taxon>
        <taxon>Actinobaculum</taxon>
    </lineage>
</organism>
<dbReference type="STRING" id="202789.GCA_001457435_00937"/>
<accession>K9ECP2</accession>
<evidence type="ECO:0000256" key="2">
    <source>
        <dbReference type="ARBA" id="ARBA00023002"/>
    </source>
</evidence>
<evidence type="ECO:0000259" key="5">
    <source>
        <dbReference type="Pfam" id="PF03446"/>
    </source>
</evidence>
<dbReference type="HOGENOM" id="CLU_035117_0_9_11"/>
<dbReference type="Pfam" id="PF03446">
    <property type="entry name" value="NAD_binding_2"/>
    <property type="match status" value="1"/>
</dbReference>
<dbReference type="Pfam" id="PF14833">
    <property type="entry name" value="NAD_binding_11"/>
    <property type="match status" value="1"/>
</dbReference>
<sequence>MKILFLGTGRMGTELVKRLLGAGHEVAVWNRTLEKTAQAQEAGANVTEHPGSLADAADLVMTCLFGPAAIQETVLDGEILPAGAIWVNITTESPAQVTAEAEWAEEREIRYVHSPVVGTLAPARKGTLGVYVGGADPQARELAAQAVSSYADPDRLQLVETAAEAATAKLIANLALIITAQGVAEALRLGLSNGISAEQALGFLANTSLDWMVNFKRDFILGRDTEDAQFTTDAIAKDARLMINSSDLPLPAVTAGLEALSRAQQAGYGEHDFSVIMRREAREN</sequence>
<dbReference type="InterPro" id="IPR051265">
    <property type="entry name" value="HIBADH-related_NP60_sf"/>
</dbReference>
<dbReference type="InterPro" id="IPR006115">
    <property type="entry name" value="6PGDH_NADP-bd"/>
</dbReference>
<dbReference type="PANTHER" id="PTHR43580:SF2">
    <property type="entry name" value="CYTOKINE-LIKE NUCLEAR FACTOR N-PAC"/>
    <property type="match status" value="1"/>
</dbReference>
<dbReference type="PIRSF" id="PIRSF000103">
    <property type="entry name" value="HIBADH"/>
    <property type="match status" value="1"/>
</dbReference>
<evidence type="ECO:0008006" key="9">
    <source>
        <dbReference type="Google" id="ProtNLM"/>
    </source>
</evidence>
<comment type="similarity">
    <text evidence="1">Belongs to the HIBADH-related family.</text>
</comment>
<dbReference type="GO" id="GO:0051287">
    <property type="term" value="F:NAD binding"/>
    <property type="evidence" value="ECO:0007669"/>
    <property type="project" value="InterPro"/>
</dbReference>
<dbReference type="Proteomes" id="UP000009888">
    <property type="component" value="Unassembled WGS sequence"/>
</dbReference>
<dbReference type="InterPro" id="IPR013328">
    <property type="entry name" value="6PGD_dom2"/>
</dbReference>
<feature type="domain" description="6-phosphogluconate dehydrogenase NADP-binding" evidence="5">
    <location>
        <begin position="2"/>
        <end position="141"/>
    </location>
</feature>
<keyword evidence="2" id="KW-0560">Oxidoreductase</keyword>
<dbReference type="GO" id="GO:0016491">
    <property type="term" value="F:oxidoreductase activity"/>
    <property type="evidence" value="ECO:0007669"/>
    <property type="project" value="UniProtKB-KW"/>
</dbReference>
<name>K9ECP2_9ACTO</name>
<keyword evidence="3" id="KW-0520">NAD</keyword>
<dbReference type="InterPro" id="IPR015815">
    <property type="entry name" value="HIBADH-related"/>
</dbReference>
<dbReference type="SUPFAM" id="SSF51735">
    <property type="entry name" value="NAD(P)-binding Rossmann-fold domains"/>
    <property type="match status" value="1"/>
</dbReference>
<evidence type="ECO:0000313" key="7">
    <source>
        <dbReference type="EMBL" id="EKU95039.1"/>
    </source>
</evidence>
<evidence type="ECO:0000313" key="8">
    <source>
        <dbReference type="Proteomes" id="UP000009888"/>
    </source>
</evidence>
<reference evidence="7 8" key="1">
    <citation type="submission" date="2012-09" db="EMBL/GenBank/DDBJ databases">
        <title>The Genome Sequence of Actinobaculum massiliae ACS-171-V-COL2.</title>
        <authorList>
            <consortium name="The Broad Institute Genome Sequencing Platform"/>
            <person name="Earl A."/>
            <person name="Ward D."/>
            <person name="Feldgarden M."/>
            <person name="Gevers D."/>
            <person name="Saerens B."/>
            <person name="Vaneechoutte M."/>
            <person name="Walker B."/>
            <person name="Young S.K."/>
            <person name="Zeng Q."/>
            <person name="Gargeya S."/>
            <person name="Fitzgerald M."/>
            <person name="Haas B."/>
            <person name="Abouelleil A."/>
            <person name="Alvarado L."/>
            <person name="Arachchi H.M."/>
            <person name="Berlin A."/>
            <person name="Chapman S.B."/>
            <person name="Goldberg J."/>
            <person name="Griggs A."/>
            <person name="Gujja S."/>
            <person name="Hansen M."/>
            <person name="Howarth C."/>
            <person name="Imamovic A."/>
            <person name="Larimer J."/>
            <person name="McCowen C."/>
            <person name="Montmayeur A."/>
            <person name="Murphy C."/>
            <person name="Neiman D."/>
            <person name="Pearson M."/>
            <person name="Priest M."/>
            <person name="Roberts A."/>
            <person name="Saif S."/>
            <person name="Shea T."/>
            <person name="Sisk P."/>
            <person name="Sykes S."/>
            <person name="Wortman J."/>
            <person name="Nusbaum C."/>
            <person name="Birren B."/>
        </authorList>
    </citation>
    <scope>NUCLEOTIDE SEQUENCE [LARGE SCALE GENOMIC DNA]</scope>
    <source>
        <strain evidence="8">ACS-171-V-Col2</strain>
    </source>
</reference>
<dbReference type="Gene3D" id="3.40.50.720">
    <property type="entry name" value="NAD(P)-binding Rossmann-like Domain"/>
    <property type="match status" value="1"/>
</dbReference>
<comment type="caution">
    <text evidence="7">The sequence shown here is derived from an EMBL/GenBank/DDBJ whole genome shotgun (WGS) entry which is preliminary data.</text>
</comment>
<dbReference type="AlphaFoldDB" id="K9ECP2"/>
<feature type="active site" evidence="4">
    <location>
        <position position="169"/>
    </location>
</feature>
<dbReference type="GO" id="GO:0050661">
    <property type="term" value="F:NADP binding"/>
    <property type="evidence" value="ECO:0007669"/>
    <property type="project" value="InterPro"/>
</dbReference>
<dbReference type="InterPro" id="IPR036291">
    <property type="entry name" value="NAD(P)-bd_dom_sf"/>
</dbReference>
<dbReference type="PATRIC" id="fig|883066.3.peg.1235"/>
<dbReference type="PANTHER" id="PTHR43580">
    <property type="entry name" value="OXIDOREDUCTASE GLYR1-RELATED"/>
    <property type="match status" value="1"/>
</dbReference>
<dbReference type="InterPro" id="IPR008927">
    <property type="entry name" value="6-PGluconate_DH-like_C_sf"/>
</dbReference>
<protein>
    <recommendedName>
        <fullName evidence="9">6-phosphogluconate dehydrogenase NADP-binding domain-containing protein</fullName>
    </recommendedName>
</protein>
<feature type="domain" description="3-hydroxyisobutyrate dehydrogenase-like NAD-binding" evidence="6">
    <location>
        <begin position="165"/>
        <end position="278"/>
    </location>
</feature>
<dbReference type="RefSeq" id="WP_007001383.1">
    <property type="nucleotide sequence ID" value="NZ_JH992955.1"/>
</dbReference>
<evidence type="ECO:0000259" key="6">
    <source>
        <dbReference type="Pfam" id="PF14833"/>
    </source>
</evidence>
<dbReference type="InterPro" id="IPR029154">
    <property type="entry name" value="HIBADH-like_NADP-bd"/>
</dbReference>
<dbReference type="eggNOG" id="COG2084">
    <property type="taxonomic scope" value="Bacteria"/>
</dbReference>